<dbReference type="InterPro" id="IPR022742">
    <property type="entry name" value="Hydrolase_4"/>
</dbReference>
<dbReference type="Proteomes" id="UP000829401">
    <property type="component" value="Chromosome"/>
</dbReference>
<gene>
    <name evidence="2" type="ORF">K1I37_03095</name>
</gene>
<evidence type="ECO:0000259" key="1">
    <source>
        <dbReference type="Pfam" id="PF12146"/>
    </source>
</evidence>
<dbReference type="InterPro" id="IPR029058">
    <property type="entry name" value="AB_hydrolase_fold"/>
</dbReference>
<dbReference type="Gene3D" id="3.40.50.1820">
    <property type="entry name" value="alpha/beta hydrolase"/>
    <property type="match status" value="1"/>
</dbReference>
<dbReference type="EMBL" id="CP080467">
    <property type="protein sequence ID" value="UNO49549.1"/>
    <property type="molecule type" value="Genomic_DNA"/>
</dbReference>
<sequence length="347" mass="40195">MHEHIDIAIRKSIRTAALIDGFWARWLVHGMNPEILSSVRERLTTLESWTDNWEAIAYQTAVEAQNLRRQKSFHEAEHTFRLAALYYNLAQWIFPENCPDKRRLYQLVKEAFRSADDTSPIETRYDEIHLDDGICVGRIRIPKHPVGCIVIINPIDSSKEELFLYEQDFLEANFAVVSFDGPGQGDSYIFHDIKATETNWRQFVDRLIEYAASAFPSLPLFLFGTSFGASWVVYGSCDDRISKSVAVSPAFDRGQMSMPDYFNVRMDCIHGEGPDPFPNFAELNYKNPVFLFHGGKDQMVKHSDIYWLYDMLPSGKQMIEYPDEMHCCNYKLGEIRKLAIQWYNAKD</sequence>
<dbReference type="OrthoDB" id="9808398at2"/>
<evidence type="ECO:0000313" key="2">
    <source>
        <dbReference type="EMBL" id="UNO49549.1"/>
    </source>
</evidence>
<dbReference type="RefSeq" id="WP_021297224.1">
    <property type="nucleotide sequence ID" value="NZ_AURB01000147.1"/>
</dbReference>
<keyword evidence="2" id="KW-0378">Hydrolase</keyword>
<reference evidence="3" key="1">
    <citation type="journal article" date="2022" name="G3 (Bethesda)">
        <title>Unveiling the complete genome sequence of Alicyclobacillus acidoterrestris DSM 3922T, a taint-producing strain.</title>
        <authorList>
            <person name="Leonardo I.C."/>
            <person name="Barreto Crespo M.T."/>
            <person name="Gaspar F.B."/>
        </authorList>
    </citation>
    <scope>NUCLEOTIDE SEQUENCE [LARGE SCALE GENOMIC DNA]</scope>
    <source>
        <strain evidence="3">DSM 3922</strain>
    </source>
</reference>
<protein>
    <submittedName>
        <fullName evidence="2">Alpha/beta hydrolase</fullName>
    </submittedName>
</protein>
<dbReference type="AlphaFoldDB" id="T0CZ07"/>
<dbReference type="KEGG" id="aaco:K1I37_03095"/>
<dbReference type="GO" id="GO:0016787">
    <property type="term" value="F:hydrolase activity"/>
    <property type="evidence" value="ECO:0007669"/>
    <property type="project" value="UniProtKB-KW"/>
</dbReference>
<accession>T0CZ07</accession>
<dbReference type="SUPFAM" id="SSF53474">
    <property type="entry name" value="alpha/beta-Hydrolases"/>
    <property type="match status" value="1"/>
</dbReference>
<dbReference type="eggNOG" id="COG1073">
    <property type="taxonomic scope" value="Bacteria"/>
</dbReference>
<evidence type="ECO:0000313" key="3">
    <source>
        <dbReference type="Proteomes" id="UP000829401"/>
    </source>
</evidence>
<proteinExistence type="predicted"/>
<organism evidence="2 3">
    <name type="scientific">Alicyclobacillus acidoterrestris (strain ATCC 49025 / DSM 3922 / CIP 106132 / NCIMB 13137 / GD3B)</name>
    <dbReference type="NCBI Taxonomy" id="1356854"/>
    <lineage>
        <taxon>Bacteria</taxon>
        <taxon>Bacillati</taxon>
        <taxon>Bacillota</taxon>
        <taxon>Bacilli</taxon>
        <taxon>Bacillales</taxon>
        <taxon>Alicyclobacillaceae</taxon>
        <taxon>Alicyclobacillus</taxon>
    </lineage>
</organism>
<dbReference type="Pfam" id="PF12146">
    <property type="entry name" value="Hydrolase_4"/>
    <property type="match status" value="1"/>
</dbReference>
<accession>A0A9E6ZUR6</accession>
<keyword evidence="3" id="KW-1185">Reference proteome</keyword>
<name>T0CZ07_ALIAG</name>
<dbReference type="STRING" id="1356854.N007_10865"/>
<feature type="domain" description="Serine aminopeptidase S33" evidence="1">
    <location>
        <begin position="167"/>
        <end position="260"/>
    </location>
</feature>